<dbReference type="InterPro" id="IPR014719">
    <property type="entry name" value="Ribosomal_bL12_C/ClpS-like"/>
</dbReference>
<gene>
    <name evidence="14" type="ORF">PSACC_03494</name>
</gene>
<dbReference type="InterPro" id="IPR039164">
    <property type="entry name" value="UBR1-like"/>
</dbReference>
<dbReference type="GO" id="GO:0008270">
    <property type="term" value="F:zinc ion binding"/>
    <property type="evidence" value="ECO:0007669"/>
    <property type="project" value="UniProtKB-UniRule"/>
</dbReference>
<dbReference type="STRING" id="1246581.A0A2H9TGK2"/>
<organism evidence="14 15">
    <name type="scientific">Paramicrosporidium saccamoebae</name>
    <dbReference type="NCBI Taxonomy" id="1246581"/>
    <lineage>
        <taxon>Eukaryota</taxon>
        <taxon>Fungi</taxon>
        <taxon>Fungi incertae sedis</taxon>
        <taxon>Cryptomycota</taxon>
        <taxon>Cryptomycota incertae sedis</taxon>
        <taxon>Paramicrosporidium</taxon>
    </lineage>
</organism>
<dbReference type="EC" id="2.3.2.27" evidence="11"/>
<dbReference type="InterPro" id="IPR003769">
    <property type="entry name" value="ClpS_core"/>
</dbReference>
<dbReference type="PROSITE" id="PS50089">
    <property type="entry name" value="ZF_RING_2"/>
    <property type="match status" value="1"/>
</dbReference>
<dbReference type="PANTHER" id="PTHR21497">
    <property type="entry name" value="UBIQUITIN LIGASE E3 ALPHA-RELATED"/>
    <property type="match status" value="1"/>
</dbReference>
<dbReference type="PROSITE" id="PS51157">
    <property type="entry name" value="ZF_UBR"/>
    <property type="match status" value="1"/>
</dbReference>
<feature type="domain" description="UBR-type" evidence="13">
    <location>
        <begin position="56"/>
        <end position="128"/>
    </location>
</feature>
<dbReference type="Pfam" id="PF02207">
    <property type="entry name" value="zf-UBR"/>
    <property type="match status" value="1"/>
</dbReference>
<evidence type="ECO:0000256" key="6">
    <source>
        <dbReference type="ARBA" id="ARBA00022786"/>
    </source>
</evidence>
<dbReference type="Pfam" id="PF18995">
    <property type="entry name" value="PRT6_C"/>
    <property type="match status" value="1"/>
</dbReference>
<dbReference type="SUPFAM" id="SSF54736">
    <property type="entry name" value="ClpS-like"/>
    <property type="match status" value="1"/>
</dbReference>
<dbReference type="GO" id="GO:0071596">
    <property type="term" value="P:ubiquitin-dependent protein catabolic process via the N-end rule pathway"/>
    <property type="evidence" value="ECO:0007669"/>
    <property type="project" value="UniProtKB-UniRule"/>
</dbReference>
<evidence type="ECO:0000256" key="2">
    <source>
        <dbReference type="ARBA" id="ARBA00004906"/>
    </source>
</evidence>
<protein>
    <recommendedName>
        <fullName evidence="11">E3 ubiquitin-protein ligase</fullName>
        <ecNumber evidence="11">2.3.2.27</ecNumber>
    </recommendedName>
</protein>
<comment type="pathway">
    <text evidence="2 11">Protein modification; protein ubiquitination.</text>
</comment>
<dbReference type="EMBL" id="MTSL01000208">
    <property type="protein sequence ID" value="PJF16720.1"/>
    <property type="molecule type" value="Genomic_DNA"/>
</dbReference>
<keyword evidence="5 9" id="KW-0863">Zinc-finger</keyword>
<reference evidence="14 15" key="1">
    <citation type="submission" date="2016-10" db="EMBL/GenBank/DDBJ databases">
        <title>The genome of Paramicrosporidium saccamoebae is the missing link in understanding Cryptomycota and Microsporidia evolution.</title>
        <authorList>
            <person name="Quandt C.A."/>
            <person name="Beaudet D."/>
            <person name="Corsaro D."/>
            <person name="Michel R."/>
            <person name="Corradi N."/>
            <person name="James T."/>
        </authorList>
    </citation>
    <scope>NUCLEOTIDE SEQUENCE [LARGE SCALE GENOMIC DNA]</scope>
    <source>
        <strain evidence="14 15">KSL3</strain>
    </source>
</reference>
<evidence type="ECO:0000256" key="7">
    <source>
        <dbReference type="ARBA" id="ARBA00022833"/>
    </source>
</evidence>
<dbReference type="InterPro" id="IPR001841">
    <property type="entry name" value="Znf_RING"/>
</dbReference>
<evidence type="ECO:0000313" key="14">
    <source>
        <dbReference type="EMBL" id="PJF16720.1"/>
    </source>
</evidence>
<evidence type="ECO:0000313" key="15">
    <source>
        <dbReference type="Proteomes" id="UP000240830"/>
    </source>
</evidence>
<dbReference type="CDD" id="cd19673">
    <property type="entry name" value="UBR-box_UBR3"/>
    <property type="match status" value="1"/>
</dbReference>
<dbReference type="GO" id="GO:0005737">
    <property type="term" value="C:cytoplasm"/>
    <property type="evidence" value="ECO:0007669"/>
    <property type="project" value="TreeGrafter"/>
</dbReference>
<keyword evidence="7 11" id="KW-0862">Zinc</keyword>
<dbReference type="Pfam" id="PF22960">
    <property type="entry name" value="WHD_UBR1"/>
    <property type="match status" value="1"/>
</dbReference>
<accession>A0A2H9TGK2</accession>
<evidence type="ECO:0000256" key="3">
    <source>
        <dbReference type="ARBA" id="ARBA00022679"/>
    </source>
</evidence>
<sequence length="1356" mass="152417">MDATFSRRLNAAVSLEPPIPGLQLIRCISDICDEQLVGDDESLREILEREQKSPSPSCGRVFKRDELIYHCKECAVDETCVLCNDCFQRSDHEGHNYNYYLSKGSGGSCDCGELESWKKPLSCPKHLEVTEPSPNSHLPDSEKLVSRAQQVFAMVMGLMAENLEHVLGSKELESDNYSVVLLNDEKHSFPQVIEIVCAATDKSSDFARQIATEVDQQGFTSVWNYQRSTECDQAERMKKIISSIGLRVSLECSSVVVAKLIINGLINWLAMMAHDYPSLRQPLMEAVLHQQCVFDGASQPVVELLFTHERQLWKFYRKTWQELLTVGLQFDFVKMTLLDYFVRHGVSLIKGQLTDRESHLGTSHFAVQILTVPSLAQAAARKGFVKQLYKALFFVEGLTHGSGTVRTNYMSGLVHMLRYVATDDSVIEMGLLHDEEHWEAFMATIRSYDMTFAYSRVIGEHVLYEDEDWMGQINLSLMLLRIVSDFTFSFPNKDAIFRFLSFIAKYELADEQNSGRASFQQPSVWLLGSLLQRYRHISDDDDFGPVPIPPTYVSRVMTCLSLLSEVRSGYWIRNGIAVRAQAEIAVSSTAINSLYLTVFWHASASNPDVLRQFLDDMLPLVPRYQDEQANVTILLLLYQQVILASFCGSDVEVGTNESLEVALVHALSDGPKTFSKLKSQISGGNGPNSLVTALLNVANLLESDSILSNAQYHLKSESVHKFNQYYWGFQASARQKAFQFLQHRFKIKPLSLILAKKYPNSYHIRELFSTLGYYTLQHLMQHCLQGPSYLKLLDDFVALALFVQQVTGSLEECARGHDGDDVFKEERTKDVLVNFVRQSDAECREGLVDLFSHLIAGFNVPADVDESTKRQGRELAEARRQKMLDSMRQAQETFACTNADALTADGELVEMEHVEMVENGTCVVCTEPADYNTEEYGLASYAVGISLRSDLVSSQSFVSSTRASLVSCFHLMHQSCYNRLKQSSEDAMANCPLCSFPAHRLFPVNRNPPVIAVKVDLPRIAKSLDDDSVMGLISEHCSELTMEFLEQVTNAPARSLGYLAGCAQQLCFLESGPEADNVLRMANCIRASVFANQDDPGPLKVTNKNILAFMYRMYLNFSKLEESVEKLPYLVSLMKMQIFSEVCSISNYTAADGLSEELRNTWYQNLYSMITMDVKGLAVLVHLWFGQSVLDIPEDARWLFPEFERVDNFEFIKGLVAKSKAAGASIDLAAMVQDVEHPIVPLTFMRLPEEYSDLVMFSSKRCTSCSLGKMSLLCLVCQEWFCANPSCCGADFPCPLYESLADNLLFRCQSSQSMIIDVHQCTVILTHGTLSSGRQRICAIPAPYVDKHGEADLGFK</sequence>
<name>A0A2H9TGK2_9FUNG</name>
<dbReference type="GO" id="GO:0016567">
    <property type="term" value="P:protein ubiquitination"/>
    <property type="evidence" value="ECO:0007669"/>
    <property type="project" value="UniProtKB-UniRule"/>
</dbReference>
<dbReference type="SMART" id="SM00396">
    <property type="entry name" value="ZnF_UBR1"/>
    <property type="match status" value="1"/>
</dbReference>
<dbReference type="SUPFAM" id="SSF57850">
    <property type="entry name" value="RING/U-box"/>
    <property type="match status" value="1"/>
</dbReference>
<dbReference type="GO" id="GO:0000151">
    <property type="term" value="C:ubiquitin ligase complex"/>
    <property type="evidence" value="ECO:0007669"/>
    <property type="project" value="TreeGrafter"/>
</dbReference>
<dbReference type="PANTHER" id="PTHR21497:SF24">
    <property type="entry name" value="E3 UBIQUITIN-PROTEIN LIGASE UBR1"/>
    <property type="match status" value="1"/>
</dbReference>
<dbReference type="FunFam" id="2.10.110.30:FF:000001">
    <property type="entry name" value="E3 ubiquitin-protein ligase UBR2 isoform 1"/>
    <property type="match status" value="1"/>
</dbReference>
<dbReference type="Proteomes" id="UP000240830">
    <property type="component" value="Unassembled WGS sequence"/>
</dbReference>
<evidence type="ECO:0000256" key="4">
    <source>
        <dbReference type="ARBA" id="ARBA00022723"/>
    </source>
</evidence>
<dbReference type="Gene3D" id="2.10.110.30">
    <property type="match status" value="1"/>
</dbReference>
<evidence type="ECO:0000256" key="8">
    <source>
        <dbReference type="ARBA" id="ARBA00046341"/>
    </source>
</evidence>
<dbReference type="InterPro" id="IPR044046">
    <property type="entry name" value="E3_ligase_UBR-like_C"/>
</dbReference>
<evidence type="ECO:0000256" key="1">
    <source>
        <dbReference type="ARBA" id="ARBA00000900"/>
    </source>
</evidence>
<evidence type="ECO:0000259" key="13">
    <source>
        <dbReference type="PROSITE" id="PS51157"/>
    </source>
</evidence>
<comment type="caution">
    <text evidence="14">The sequence shown here is derived from an EMBL/GenBank/DDBJ whole genome shotgun (WGS) entry which is preliminary data.</text>
</comment>
<comment type="similarity">
    <text evidence="8 11">Belongs to the E3 ubiquitin-protein ligase UBR1-like family.</text>
</comment>
<keyword evidence="4 11" id="KW-0479">Metal-binding</keyword>
<dbReference type="InterPro" id="IPR003126">
    <property type="entry name" value="Znf_UBR"/>
</dbReference>
<feature type="zinc finger region" description="UBR-type" evidence="10">
    <location>
        <begin position="56"/>
        <end position="128"/>
    </location>
</feature>
<evidence type="ECO:0000256" key="5">
    <source>
        <dbReference type="ARBA" id="ARBA00022771"/>
    </source>
</evidence>
<proteinExistence type="inferred from homology"/>
<dbReference type="OrthoDB" id="26387at2759"/>
<evidence type="ECO:0000259" key="12">
    <source>
        <dbReference type="PROSITE" id="PS50089"/>
    </source>
</evidence>
<dbReference type="InterPro" id="IPR013083">
    <property type="entry name" value="Znf_RING/FYVE/PHD"/>
</dbReference>
<evidence type="ECO:0000256" key="9">
    <source>
        <dbReference type="PROSITE-ProRule" id="PRU00175"/>
    </source>
</evidence>
<dbReference type="GO" id="GO:0061630">
    <property type="term" value="F:ubiquitin protein ligase activity"/>
    <property type="evidence" value="ECO:0007669"/>
    <property type="project" value="UniProtKB-UniRule"/>
</dbReference>
<comment type="catalytic activity">
    <reaction evidence="1 11">
        <text>S-ubiquitinyl-[E2 ubiquitin-conjugating enzyme]-L-cysteine + [acceptor protein]-L-lysine = [E2 ubiquitin-conjugating enzyme]-L-cysteine + N(6)-ubiquitinyl-[acceptor protein]-L-lysine.</text>
        <dbReference type="EC" id="2.3.2.27"/>
    </reaction>
</comment>
<dbReference type="InterPro" id="IPR055194">
    <property type="entry name" value="UBR1-like_WH"/>
</dbReference>
<keyword evidence="15" id="KW-1185">Reference proteome</keyword>
<dbReference type="Gene3D" id="3.30.1390.10">
    <property type="match status" value="1"/>
</dbReference>
<comment type="function">
    <text evidence="11">Ubiquitin ligase protein which is a component of the N-end rule pathway. Recognizes and binds to proteins bearing specific N-terminal residues that are destabilizing according to the N-end rule, leading to their ubiquitination and subsequent degradation.</text>
</comment>
<evidence type="ECO:0000256" key="11">
    <source>
        <dbReference type="RuleBase" id="RU366018"/>
    </source>
</evidence>
<keyword evidence="3 11" id="KW-0808">Transferase</keyword>
<dbReference type="UniPathway" id="UPA00143"/>
<dbReference type="Pfam" id="PF02617">
    <property type="entry name" value="ClpS"/>
    <property type="match status" value="1"/>
</dbReference>
<evidence type="ECO:0000256" key="10">
    <source>
        <dbReference type="PROSITE-ProRule" id="PRU00508"/>
    </source>
</evidence>
<feature type="domain" description="RING-type" evidence="12">
    <location>
        <begin position="922"/>
        <end position="995"/>
    </location>
</feature>
<keyword evidence="6 11" id="KW-0833">Ubl conjugation pathway</keyword>
<dbReference type="Gene3D" id="3.30.40.10">
    <property type="entry name" value="Zinc/RING finger domain, C3HC4 (zinc finger)"/>
    <property type="match status" value="1"/>
</dbReference>